<sequence>MFTQNKNEGNPRAGPPPTIALKGLGMAQKTDQKKLLAEFDLVFLSKGPGEHGWIGQFYRCPLCGYYADRNKYDICECGNICIDVDYCRVSVSKTPESEIEVYNATKKIK</sequence>
<gene>
    <name evidence="1" type="ORF">Cflav_PD4036</name>
</gene>
<proteinExistence type="predicted"/>
<evidence type="ECO:0000313" key="1">
    <source>
        <dbReference type="EMBL" id="EEF60867.1"/>
    </source>
</evidence>
<dbReference type="AlphaFoldDB" id="B9XGU6"/>
<comment type="caution">
    <text evidence="1">The sequence shown here is derived from an EMBL/GenBank/DDBJ whole genome shotgun (WGS) entry which is preliminary data.</text>
</comment>
<dbReference type="EMBL" id="ABOX02000013">
    <property type="protein sequence ID" value="EEF60867.1"/>
    <property type="molecule type" value="Genomic_DNA"/>
</dbReference>
<evidence type="ECO:0000313" key="2">
    <source>
        <dbReference type="Proteomes" id="UP000003688"/>
    </source>
</evidence>
<protein>
    <submittedName>
        <fullName evidence="1">Uncharacterized protein</fullName>
    </submittedName>
</protein>
<keyword evidence="2" id="KW-1185">Reference proteome</keyword>
<dbReference type="STRING" id="320771.Cflav_PD4036"/>
<reference evidence="1 2" key="1">
    <citation type="journal article" date="2011" name="J. Bacteriol.">
        <title>Genome sequence of 'Pedosphaera parvula' Ellin514, an aerobic Verrucomicrobial isolate from pasture soil.</title>
        <authorList>
            <person name="Kant R."/>
            <person name="van Passel M.W."/>
            <person name="Sangwan P."/>
            <person name="Palva A."/>
            <person name="Lucas S."/>
            <person name="Copeland A."/>
            <person name="Lapidus A."/>
            <person name="Glavina Del Rio T."/>
            <person name="Dalin E."/>
            <person name="Tice H."/>
            <person name="Bruce D."/>
            <person name="Goodwin L."/>
            <person name="Pitluck S."/>
            <person name="Chertkov O."/>
            <person name="Larimer F.W."/>
            <person name="Land M.L."/>
            <person name="Hauser L."/>
            <person name="Brettin T.S."/>
            <person name="Detter J.C."/>
            <person name="Han S."/>
            <person name="de Vos W.M."/>
            <person name="Janssen P.H."/>
            <person name="Smidt H."/>
        </authorList>
    </citation>
    <scope>NUCLEOTIDE SEQUENCE [LARGE SCALE GENOMIC DNA]</scope>
    <source>
        <strain evidence="1 2">Ellin514</strain>
    </source>
</reference>
<organism evidence="1 2">
    <name type="scientific">Pedosphaera parvula (strain Ellin514)</name>
    <dbReference type="NCBI Taxonomy" id="320771"/>
    <lineage>
        <taxon>Bacteria</taxon>
        <taxon>Pseudomonadati</taxon>
        <taxon>Verrucomicrobiota</taxon>
        <taxon>Pedosphaerae</taxon>
        <taxon>Pedosphaerales</taxon>
        <taxon>Pedosphaeraceae</taxon>
        <taxon>Pedosphaera</taxon>
    </lineage>
</organism>
<accession>B9XGU6</accession>
<dbReference type="Proteomes" id="UP000003688">
    <property type="component" value="Unassembled WGS sequence"/>
</dbReference>
<name>B9XGU6_PEDPL</name>